<name>A0A6N2YFH9_9CLOT</name>
<gene>
    <name evidence="6" type="primary">ecfT_1</name>
    <name evidence="6" type="ORF">CPLFYP93_00269</name>
</gene>
<comment type="subcellular location">
    <subcellularLocation>
        <location evidence="1">Membrane</location>
        <topology evidence="1">Multi-pass membrane protein</topology>
    </subcellularLocation>
</comment>
<reference evidence="6" key="1">
    <citation type="submission" date="2019-11" db="EMBL/GenBank/DDBJ databases">
        <authorList>
            <person name="Feng L."/>
        </authorList>
    </citation>
    <scope>NUCLEOTIDE SEQUENCE</scope>
    <source>
        <strain evidence="6">CParaputrificumLFYP93</strain>
    </source>
</reference>
<keyword evidence="4 5" id="KW-0472">Membrane</keyword>
<evidence type="ECO:0000256" key="4">
    <source>
        <dbReference type="ARBA" id="ARBA00023136"/>
    </source>
</evidence>
<evidence type="ECO:0000313" key="6">
    <source>
        <dbReference type="EMBL" id="VYT65605.1"/>
    </source>
</evidence>
<feature type="transmembrane region" description="Helical" evidence="5">
    <location>
        <begin position="66"/>
        <end position="88"/>
    </location>
</feature>
<dbReference type="PANTHER" id="PTHR33514:SF1">
    <property type="entry name" value="ABC TRANSPORTER PERMEASE"/>
    <property type="match status" value="1"/>
</dbReference>
<dbReference type="CDD" id="cd16914">
    <property type="entry name" value="EcfT"/>
    <property type="match status" value="1"/>
</dbReference>
<feature type="transmembrane region" description="Helical" evidence="5">
    <location>
        <begin position="114"/>
        <end position="137"/>
    </location>
</feature>
<keyword evidence="2 5" id="KW-0812">Transmembrane</keyword>
<feature type="transmembrane region" description="Helical" evidence="5">
    <location>
        <begin position="24"/>
        <end position="54"/>
    </location>
</feature>
<evidence type="ECO:0000256" key="1">
    <source>
        <dbReference type="ARBA" id="ARBA00004141"/>
    </source>
</evidence>
<dbReference type="Pfam" id="PF02361">
    <property type="entry name" value="CbiQ"/>
    <property type="match status" value="1"/>
</dbReference>
<protein>
    <submittedName>
        <fullName evidence="6">Energy-coupling factor transporter transmembrane protein EcfT</fullName>
    </submittedName>
</protein>
<dbReference type="PANTHER" id="PTHR33514">
    <property type="entry name" value="PROTEIN ABCI12, CHLOROPLASTIC"/>
    <property type="match status" value="1"/>
</dbReference>
<accession>A0A6N2YFH9</accession>
<dbReference type="InterPro" id="IPR003339">
    <property type="entry name" value="ABC/ECF_trnsptr_transmembrane"/>
</dbReference>
<dbReference type="AlphaFoldDB" id="A0A6N2YFH9"/>
<organism evidence="6">
    <name type="scientific">Clostridium paraputrificum</name>
    <dbReference type="NCBI Taxonomy" id="29363"/>
    <lineage>
        <taxon>Bacteria</taxon>
        <taxon>Bacillati</taxon>
        <taxon>Bacillota</taxon>
        <taxon>Clostridia</taxon>
        <taxon>Eubacteriales</taxon>
        <taxon>Clostridiaceae</taxon>
        <taxon>Clostridium</taxon>
    </lineage>
</organism>
<dbReference type="GO" id="GO:0005886">
    <property type="term" value="C:plasma membrane"/>
    <property type="evidence" value="ECO:0007669"/>
    <property type="project" value="TreeGrafter"/>
</dbReference>
<evidence type="ECO:0000256" key="3">
    <source>
        <dbReference type="ARBA" id="ARBA00022989"/>
    </source>
</evidence>
<sequence>MNNAMLEYTDLKSPIHKLTGATKLIALIIWAITAMVTYDTRVLILMFILSIVFFKISKVKFKEISFVLYFILVFLLINNIAIFIFSPYEGVEIYKSRTDLFHLVGNYNVTLEQLFYQFNVTLKYFSIIPVALLFMVATNPSEFAASLNRIGVNYKIAYSVSIALRYIPDVQRDYMEISFAQQARGIDMSNKEKLIKRVKNMSTILMPLIFSSLERIETVSCAMELRAFGNKKKRTWYSGRKFEKGDYIAIAFMIILLIVSLVITLNNPDKRFFNPFI</sequence>
<evidence type="ECO:0000256" key="2">
    <source>
        <dbReference type="ARBA" id="ARBA00022692"/>
    </source>
</evidence>
<proteinExistence type="predicted"/>
<keyword evidence="3 5" id="KW-1133">Transmembrane helix</keyword>
<feature type="transmembrane region" description="Helical" evidence="5">
    <location>
        <begin position="247"/>
        <end position="265"/>
    </location>
</feature>
<evidence type="ECO:0000256" key="5">
    <source>
        <dbReference type="SAM" id="Phobius"/>
    </source>
</evidence>
<dbReference type="EMBL" id="CACRTV010000013">
    <property type="protein sequence ID" value="VYT65605.1"/>
    <property type="molecule type" value="Genomic_DNA"/>
</dbReference>